<evidence type="ECO:0000256" key="2">
    <source>
        <dbReference type="ARBA" id="ARBA00004733"/>
    </source>
</evidence>
<dbReference type="Pfam" id="PF14764">
    <property type="entry name" value="SPG48"/>
    <property type="match status" value="1"/>
</dbReference>
<keyword evidence="15" id="KW-1185">Reference proteome</keyword>
<dbReference type="InterPro" id="IPR006654">
    <property type="entry name" value="Trp_synth_beta"/>
</dbReference>
<dbReference type="InterPro" id="IPR056856">
    <property type="entry name" value="TPR_AP5Z1_C"/>
</dbReference>
<proteinExistence type="inferred from homology"/>
<keyword evidence="4 10" id="KW-0028">Amino-acid biosynthesis</keyword>
<dbReference type="InterPro" id="IPR055450">
    <property type="entry name" value="AP5Z1_ARM"/>
</dbReference>
<protein>
    <recommendedName>
        <fullName evidence="3 10">Tryptophan synthase</fullName>
        <ecNumber evidence="3 10">4.2.1.20</ecNumber>
    </recommendedName>
</protein>
<evidence type="ECO:0000256" key="1">
    <source>
        <dbReference type="ARBA" id="ARBA00001933"/>
    </source>
</evidence>
<dbReference type="Proteomes" id="UP000826656">
    <property type="component" value="Unassembled WGS sequence"/>
</dbReference>
<keyword evidence="8 10" id="KW-0456">Lyase</keyword>
<evidence type="ECO:0000259" key="11">
    <source>
        <dbReference type="Pfam" id="PF00291"/>
    </source>
</evidence>
<evidence type="ECO:0000256" key="7">
    <source>
        <dbReference type="ARBA" id="ARBA00023141"/>
    </source>
</evidence>
<dbReference type="SUPFAM" id="SSF48371">
    <property type="entry name" value="ARM repeat"/>
    <property type="match status" value="1"/>
</dbReference>
<dbReference type="PROSITE" id="PS00168">
    <property type="entry name" value="TRP_SYNTHASE_BETA"/>
    <property type="match status" value="1"/>
</dbReference>
<dbReference type="InterPro" id="IPR001926">
    <property type="entry name" value="TrpB-like_PALP"/>
</dbReference>
<dbReference type="InterPro" id="IPR036052">
    <property type="entry name" value="TrpB-like_PALP_sf"/>
</dbReference>
<evidence type="ECO:0000313" key="14">
    <source>
        <dbReference type="EMBL" id="KAH0780026.1"/>
    </source>
</evidence>
<evidence type="ECO:0000256" key="4">
    <source>
        <dbReference type="ARBA" id="ARBA00022605"/>
    </source>
</evidence>
<feature type="domain" description="Tryptophan synthase beta chain-like PALP" evidence="11">
    <location>
        <begin position="126"/>
        <end position="454"/>
    </location>
</feature>
<keyword evidence="5 10" id="KW-0822">Tryptophan biosynthesis</keyword>
<comment type="caution">
    <text evidence="14">The sequence shown here is derived from an EMBL/GenBank/DDBJ whole genome shotgun (WGS) entry which is preliminary data.</text>
</comment>
<keyword evidence="7 10" id="KW-0057">Aromatic amino acid biosynthesis</keyword>
<evidence type="ECO:0000256" key="6">
    <source>
        <dbReference type="ARBA" id="ARBA00022898"/>
    </source>
</evidence>
<dbReference type="EMBL" id="JAIVGD010000002">
    <property type="protein sequence ID" value="KAH0780026.1"/>
    <property type="molecule type" value="Genomic_DNA"/>
</dbReference>
<accession>A0ABQ7WH17</accession>
<comment type="cofactor">
    <cofactor evidence="1 10">
        <name>pyridoxal 5'-phosphate</name>
        <dbReference type="ChEBI" id="CHEBI:597326"/>
    </cofactor>
</comment>
<evidence type="ECO:0000256" key="10">
    <source>
        <dbReference type="RuleBase" id="RU003663"/>
    </source>
</evidence>
<dbReference type="NCBIfam" id="TIGR00263">
    <property type="entry name" value="trpB"/>
    <property type="match status" value="1"/>
</dbReference>
<dbReference type="Pfam" id="PF25154">
    <property type="entry name" value="TPR_AP5Z1_C"/>
    <property type="match status" value="1"/>
</dbReference>
<dbReference type="CDD" id="cd06446">
    <property type="entry name" value="Trp-synth_B"/>
    <property type="match status" value="1"/>
</dbReference>
<evidence type="ECO:0000256" key="5">
    <source>
        <dbReference type="ARBA" id="ARBA00022822"/>
    </source>
</evidence>
<dbReference type="InterPro" id="IPR006653">
    <property type="entry name" value="Trp_synth_b_CS"/>
</dbReference>
<feature type="domain" description="AP-5 complex subunit zeta-1 ARM repeats" evidence="12">
    <location>
        <begin position="501"/>
        <end position="625"/>
    </location>
</feature>
<dbReference type="SUPFAM" id="SSF53686">
    <property type="entry name" value="Tryptophan synthase beta subunit-like PLP-dependent enzymes"/>
    <property type="match status" value="1"/>
</dbReference>
<dbReference type="PANTHER" id="PTHR47885">
    <property type="entry name" value="AP-5 COMPLEX SUBUNIT ZETA-1"/>
    <property type="match status" value="1"/>
</dbReference>
<dbReference type="EC" id="4.2.1.20" evidence="3 10"/>
<reference evidence="14 15" key="1">
    <citation type="journal article" date="2021" name="bioRxiv">
        <title>Chromosome-scale and haplotype-resolved genome assembly of a tetraploid potato cultivar.</title>
        <authorList>
            <person name="Sun H."/>
            <person name="Jiao W.-B."/>
            <person name="Krause K."/>
            <person name="Campoy J.A."/>
            <person name="Goel M."/>
            <person name="Folz-Donahue K."/>
            <person name="Kukat C."/>
            <person name="Huettel B."/>
            <person name="Schneeberger K."/>
        </authorList>
    </citation>
    <scope>NUCLEOTIDE SEQUENCE [LARGE SCALE GENOMIC DNA]</scope>
    <source>
        <strain evidence="14">SolTubOtavaFocal</strain>
        <tissue evidence="14">Leaves</tissue>
    </source>
</reference>
<dbReference type="InterPro" id="IPR016024">
    <property type="entry name" value="ARM-type_fold"/>
</dbReference>
<evidence type="ECO:0000259" key="13">
    <source>
        <dbReference type="Pfam" id="PF25154"/>
    </source>
</evidence>
<name>A0ABQ7WH17_SOLTU</name>
<evidence type="ECO:0000256" key="9">
    <source>
        <dbReference type="ARBA" id="ARBA00049047"/>
    </source>
</evidence>
<dbReference type="InterPro" id="IPR023026">
    <property type="entry name" value="Trp_synth_beta/beta-like"/>
</dbReference>
<gene>
    <name evidence="14" type="ORF">KY290_006453</name>
</gene>
<dbReference type="PANTHER" id="PTHR47885:SF1">
    <property type="entry name" value="AP-5 COMPLEX SUBUNIT ZETA-1"/>
    <property type="match status" value="1"/>
</dbReference>
<evidence type="ECO:0000259" key="12">
    <source>
        <dbReference type="Pfam" id="PF14764"/>
    </source>
</evidence>
<evidence type="ECO:0000256" key="8">
    <source>
        <dbReference type="ARBA" id="ARBA00023239"/>
    </source>
</evidence>
<dbReference type="Pfam" id="PF00291">
    <property type="entry name" value="PALP"/>
    <property type="match status" value="1"/>
</dbReference>
<evidence type="ECO:0000256" key="3">
    <source>
        <dbReference type="ARBA" id="ARBA00012043"/>
    </source>
</evidence>
<comment type="catalytic activity">
    <reaction evidence="9 10">
        <text>(1S,2R)-1-C-(indol-3-yl)glycerol 3-phosphate + L-serine = D-glyceraldehyde 3-phosphate + L-tryptophan + H2O</text>
        <dbReference type="Rhea" id="RHEA:10532"/>
        <dbReference type="ChEBI" id="CHEBI:15377"/>
        <dbReference type="ChEBI" id="CHEBI:33384"/>
        <dbReference type="ChEBI" id="CHEBI:57912"/>
        <dbReference type="ChEBI" id="CHEBI:58866"/>
        <dbReference type="ChEBI" id="CHEBI:59776"/>
        <dbReference type="EC" id="4.2.1.20"/>
    </reaction>
</comment>
<feature type="domain" description="AP-5 complex subunit zeta-1 C-terminal TPR" evidence="13">
    <location>
        <begin position="760"/>
        <end position="989"/>
    </location>
</feature>
<dbReference type="Gene3D" id="3.40.50.1100">
    <property type="match status" value="2"/>
</dbReference>
<comment type="pathway">
    <text evidence="2 10">Amino-acid biosynthesis; L-tryptophan biosynthesis; L-tryptophan from chorismate: step 5/5.</text>
</comment>
<sequence>MAFSSTVSPKHCRLSSAASSSSYFPKFQIPLKLNKITPCHSSSSKFPPSIVCVLTEKQSMAAQAVDEPAAIQRPDSFGRFGKFGGKYVPETLMHALDELETAFKSLATDEAFQKELDGILRDYVGRESPLYFAERLTEHYKRPNGEGPLIYLKREDLNHTGAHKINNAVAQALLAKRLGKKRIIAETGAGQHGVATATVCARFGLECIIYMGAQDMERQALNVFRMRLLGAEVRAVHSGTATLKDATSEAIRDWVTNVETTHYILGSVAGPHPYPMMVRDFHAVIGKETRKQALEKWGGKPDVLVACIGGGSNAMGLFHEFVDDDNVRLIGVEAAGFGIDSGKHAATLTKGEVGVLHGAMSYLLQDEDGQIVEPHSISAGLDYPGVGPEHSFLKDLGRAEYYSITDEEALEAFKRLSRLEGIIPALETSHALAYLEKLCPTLPNGTRLVLNCSGRGDKDVQTAIKYLKMMAGEDKFKQFDFHLRSLSSSARDSNFVTDPASDPSLLNSVKSLCDLCRSEKSEDLIARVYPHLNRIFQRCLSSISQSQTSNGLLLLAILQFFLDFGDVVLHDADPNLRTFFKSCLSREFADPVVAEATLDFLNANKKKFSSSFPTLLPQFFPLLLKLIAWNGEKLEKAFHRVFPGLISQGSFLPLFPSIVDFPILVVALEKVEKSSGSLVGSSIASIQKSSAPEMLLALMDEAYTGSTIGDGGADSESEDSSTMAVADPFFLELLKDENDGLAERHWASPAVAVALQAAVSTSMSDRLKQALRMTPRLLDMYTAIAIREVNDSLICALVPLLMARYSNLFPEKLFLYEVQKRILELMLAGFNRSPSFIALLKKPIVDRLGEAYDSPSKTELALQLCWAIGEHGGGGEAHKDAARELFESLELLLYENLSSSRVRLRESALGSDSAKSRKSSQSRLLCFVVTAIAKLATYHRELLPRARVSLTKVARSRISDARVWKRARDYLGLMNEPAICLSILGPCESPSKGMQKLGTVNWSEGGTKMISHLPFYLLGAQEGPPHDFSFMDVLPGS</sequence>
<dbReference type="HAMAP" id="MF_00133">
    <property type="entry name" value="Trp_synth_beta"/>
    <property type="match status" value="1"/>
</dbReference>
<keyword evidence="6 10" id="KW-0663">Pyridoxal phosphate</keyword>
<organism evidence="14 15">
    <name type="scientific">Solanum tuberosum</name>
    <name type="common">Potato</name>
    <dbReference type="NCBI Taxonomy" id="4113"/>
    <lineage>
        <taxon>Eukaryota</taxon>
        <taxon>Viridiplantae</taxon>
        <taxon>Streptophyta</taxon>
        <taxon>Embryophyta</taxon>
        <taxon>Tracheophyta</taxon>
        <taxon>Spermatophyta</taxon>
        <taxon>Magnoliopsida</taxon>
        <taxon>eudicotyledons</taxon>
        <taxon>Gunneridae</taxon>
        <taxon>Pentapetalae</taxon>
        <taxon>asterids</taxon>
        <taxon>lamiids</taxon>
        <taxon>Solanales</taxon>
        <taxon>Solanaceae</taxon>
        <taxon>Solanoideae</taxon>
        <taxon>Solaneae</taxon>
        <taxon>Solanum</taxon>
    </lineage>
</organism>
<evidence type="ECO:0000313" key="15">
    <source>
        <dbReference type="Proteomes" id="UP000826656"/>
    </source>
</evidence>